<sequence length="101" mass="11311">MPQPDLPASILPRIAAIPARPPSQWPVGVRLRFRPDAEMSPTHEALRGKPLLVLSALRLIGPNDGRWSWRQQVLSLTTGRVGWARPDQLDLPIDDDGWMAF</sequence>
<dbReference type="RefSeq" id="WP_352888648.1">
    <property type="nucleotide sequence ID" value="NZ_JBEPIJ010000006.1"/>
</dbReference>
<keyword evidence="2" id="KW-1185">Reference proteome</keyword>
<dbReference type="EMBL" id="JBEPIJ010000006">
    <property type="protein sequence ID" value="MES0873806.1"/>
    <property type="molecule type" value="Genomic_DNA"/>
</dbReference>
<comment type="caution">
    <text evidence="1">The sequence shown here is derived from an EMBL/GenBank/DDBJ whole genome shotgun (WGS) entry which is preliminary data.</text>
</comment>
<organism evidence="1 2">
    <name type="scientific">Sinimarinibacterium thermocellulolyticum</name>
    <dbReference type="NCBI Taxonomy" id="3170016"/>
    <lineage>
        <taxon>Bacteria</taxon>
        <taxon>Pseudomonadati</taxon>
        <taxon>Pseudomonadota</taxon>
        <taxon>Gammaproteobacteria</taxon>
        <taxon>Nevskiales</taxon>
        <taxon>Nevskiaceae</taxon>
        <taxon>Sinimarinibacterium</taxon>
    </lineage>
</organism>
<evidence type="ECO:0000313" key="1">
    <source>
        <dbReference type="EMBL" id="MES0873806.1"/>
    </source>
</evidence>
<dbReference type="Proteomes" id="UP001465331">
    <property type="component" value="Unassembled WGS sequence"/>
</dbReference>
<reference evidence="1 2" key="1">
    <citation type="submission" date="2024-06" db="EMBL/GenBank/DDBJ databases">
        <authorList>
            <person name="Li Z."/>
            <person name="Jiang Y."/>
        </authorList>
    </citation>
    <scope>NUCLEOTIDE SEQUENCE [LARGE SCALE GENOMIC DNA]</scope>
    <source>
        <strain evidence="1 2">HSW-8</strain>
    </source>
</reference>
<proteinExistence type="predicted"/>
<evidence type="ECO:0000313" key="2">
    <source>
        <dbReference type="Proteomes" id="UP001465331"/>
    </source>
</evidence>
<accession>A0ABV2AAI0</accession>
<gene>
    <name evidence="1" type="ORF">ABSH63_07315</name>
</gene>
<protein>
    <submittedName>
        <fullName evidence="1">Uncharacterized protein</fullName>
    </submittedName>
</protein>
<name>A0ABV2AAI0_9GAMM</name>